<dbReference type="PANTHER" id="PTHR10963">
    <property type="entry name" value="GLYCOSYL HYDROLASE-RELATED"/>
    <property type="match status" value="1"/>
</dbReference>
<feature type="signal peptide" evidence="2">
    <location>
        <begin position="1"/>
        <end position="18"/>
    </location>
</feature>
<proteinExistence type="inferred from homology"/>
<dbReference type="CDD" id="cd08024">
    <property type="entry name" value="GH16_CCF"/>
    <property type="match status" value="1"/>
</dbReference>
<dbReference type="InterPro" id="IPR013320">
    <property type="entry name" value="ConA-like_dom_sf"/>
</dbReference>
<evidence type="ECO:0000259" key="3">
    <source>
        <dbReference type="PROSITE" id="PS51762"/>
    </source>
</evidence>
<feature type="chain" id="PRO_5042593006" evidence="2">
    <location>
        <begin position="19"/>
        <end position="701"/>
    </location>
</feature>
<dbReference type="RefSeq" id="XP_024940163.1">
    <property type="nucleotide sequence ID" value="XM_025084395.1"/>
</dbReference>
<dbReference type="SUPFAM" id="SSF49899">
    <property type="entry name" value="Concanavalin A-like lectins/glucanases"/>
    <property type="match status" value="2"/>
</dbReference>
<evidence type="ECO:0000256" key="2">
    <source>
        <dbReference type="SAM" id="SignalP"/>
    </source>
</evidence>
<dbReference type="InterPro" id="IPR050546">
    <property type="entry name" value="Glycosyl_Hydrlase_16"/>
</dbReference>
<keyword evidence="4" id="KW-1185">Reference proteome</keyword>
<dbReference type="Gene3D" id="2.60.120.200">
    <property type="match status" value="2"/>
</dbReference>
<dbReference type="GO" id="GO:0004553">
    <property type="term" value="F:hydrolase activity, hydrolyzing O-glycosyl compounds"/>
    <property type="evidence" value="ECO:0007669"/>
    <property type="project" value="InterPro"/>
</dbReference>
<accession>A0AAJ7RFY7</accession>
<protein>
    <submittedName>
        <fullName evidence="5">Uncharacterized protein LOC107267136</fullName>
    </submittedName>
</protein>
<name>A0AAJ7RFY7_CEPCN</name>
<dbReference type="PROSITE" id="PS51762">
    <property type="entry name" value="GH16_2"/>
    <property type="match status" value="2"/>
</dbReference>
<dbReference type="GO" id="GO:0005975">
    <property type="term" value="P:carbohydrate metabolic process"/>
    <property type="evidence" value="ECO:0007669"/>
    <property type="project" value="InterPro"/>
</dbReference>
<evidence type="ECO:0000313" key="5">
    <source>
        <dbReference type="RefSeq" id="XP_024940163.1"/>
    </source>
</evidence>
<comment type="similarity">
    <text evidence="1">Belongs to the glycosyl hydrolase 16 family.</text>
</comment>
<organism evidence="4 5">
    <name type="scientific">Cephus cinctus</name>
    <name type="common">Wheat stem sawfly</name>
    <dbReference type="NCBI Taxonomy" id="211228"/>
    <lineage>
        <taxon>Eukaryota</taxon>
        <taxon>Metazoa</taxon>
        <taxon>Ecdysozoa</taxon>
        <taxon>Arthropoda</taxon>
        <taxon>Hexapoda</taxon>
        <taxon>Insecta</taxon>
        <taxon>Pterygota</taxon>
        <taxon>Neoptera</taxon>
        <taxon>Endopterygota</taxon>
        <taxon>Hymenoptera</taxon>
        <taxon>Cephoidea</taxon>
        <taxon>Cephidae</taxon>
        <taxon>Cephus</taxon>
    </lineage>
</organism>
<dbReference type="KEGG" id="ccin:107267136"/>
<dbReference type="Pfam" id="PF00722">
    <property type="entry name" value="Glyco_hydro_16"/>
    <property type="match status" value="2"/>
</dbReference>
<dbReference type="FunFam" id="2.60.120.200:FF:000217">
    <property type="entry name" value="Gram-negative bacteria-binding protein"/>
    <property type="match status" value="1"/>
</dbReference>
<gene>
    <name evidence="5" type="primary">LOC107267136</name>
</gene>
<dbReference type="AlphaFoldDB" id="A0AAJ7RFY7"/>
<feature type="domain" description="GH16" evidence="3">
    <location>
        <begin position="349"/>
        <end position="701"/>
    </location>
</feature>
<dbReference type="GeneID" id="107267136"/>
<evidence type="ECO:0000256" key="1">
    <source>
        <dbReference type="ARBA" id="ARBA00006865"/>
    </source>
</evidence>
<keyword evidence="2" id="KW-0732">Signal</keyword>
<dbReference type="InterPro" id="IPR000757">
    <property type="entry name" value="Beta-glucanase-like"/>
</dbReference>
<evidence type="ECO:0000313" key="4">
    <source>
        <dbReference type="Proteomes" id="UP000694920"/>
    </source>
</evidence>
<dbReference type="PANTHER" id="PTHR10963:SF55">
    <property type="entry name" value="GLYCOSIDE HYDROLASE FAMILY 16 PROTEIN"/>
    <property type="match status" value="1"/>
</dbReference>
<dbReference type="Proteomes" id="UP000694920">
    <property type="component" value="Unplaced"/>
</dbReference>
<reference evidence="5" key="1">
    <citation type="submission" date="2025-08" db="UniProtKB">
        <authorList>
            <consortium name="RefSeq"/>
        </authorList>
    </citation>
    <scope>IDENTIFICATION</scope>
</reference>
<feature type="domain" description="GH16" evidence="3">
    <location>
        <begin position="49"/>
        <end position="336"/>
    </location>
</feature>
<sequence>MNNICWCLLISTYNIALSAQYKELGDLPNFYIPTDAPLAGRNENILNCQDISETTVNGKHVCRGQIILKDNFNFINTDIWKYDVRIPTEPDYEFVTYVKLNQTAYVNDGILHLKPTLLKNVGENGKGNLHLEGCTASIHGGECSRNSMSFQVLPPVLAARIRTRESISFRYGEVKIRAKMPKGDWIYPIIWLEPKDSEYGLWYISGRIIIAFSRGNEKLGNNQSLNYGQMALYRGCMYWPDNLGIFTQPFIPYIHRGTVWSDDFHTYSMKWTPDELTFKVDGKGKSSCRPPNKVLYGRETIWSKGGNIAPFDKEDFICYRKTTMITWVLTVYCLLGTALCKICVRESVTVASGTRAPQGPYCSGDLIFADEFDVLDFKTWQHEITAAGGGNWEFNYYHNNRSNSYTVDGSLWIRPTLTSDTYGEAFLTSGTLNLNNGAPADQCTNALFYGCERTGTPNNVINPIQSARLRTVNSFSFKYGTVHVRAKMPTGDWLWPAIWMLPRDNAYGTWPASGEIDITENRGNTQLYENGVNIGVEQTGGTLHFGPHADLNGYENAHYLKNSPSGQGYNLDYHVYKVIWTPDSITFLVDDELIGTVTPNTNFWDLGQFETREPGTENPWRYGTKMAPFDQEFYIILNLAVGGTNFFPDGATNPNAKPWLNKSPTAATDFWNARSNWLPTWNLSDNTTASLAVDYVRVWAL</sequence>